<keyword evidence="3" id="KW-1185">Reference proteome</keyword>
<dbReference type="OMA" id="HHFVIGP"/>
<organism evidence="2 3">
    <name type="scientific">Aspergillus calidoustus</name>
    <dbReference type="NCBI Taxonomy" id="454130"/>
    <lineage>
        <taxon>Eukaryota</taxon>
        <taxon>Fungi</taxon>
        <taxon>Dikarya</taxon>
        <taxon>Ascomycota</taxon>
        <taxon>Pezizomycotina</taxon>
        <taxon>Eurotiomycetes</taxon>
        <taxon>Eurotiomycetidae</taxon>
        <taxon>Eurotiales</taxon>
        <taxon>Aspergillaceae</taxon>
        <taxon>Aspergillus</taxon>
        <taxon>Aspergillus subgen. Nidulantes</taxon>
    </lineage>
</organism>
<feature type="region of interest" description="Disordered" evidence="1">
    <location>
        <begin position="1"/>
        <end position="25"/>
    </location>
</feature>
<evidence type="ECO:0000313" key="2">
    <source>
        <dbReference type="EMBL" id="CEL11218.1"/>
    </source>
</evidence>
<protein>
    <submittedName>
        <fullName evidence="2">Uncharacterized protein</fullName>
    </submittedName>
</protein>
<name>A0A0U5GFN6_ASPCI</name>
<proteinExistence type="predicted"/>
<feature type="compositionally biased region" description="Polar residues" evidence="1">
    <location>
        <begin position="1"/>
        <end position="16"/>
    </location>
</feature>
<evidence type="ECO:0000313" key="3">
    <source>
        <dbReference type="Proteomes" id="UP000054771"/>
    </source>
</evidence>
<dbReference type="EMBL" id="CDMC01000023">
    <property type="protein sequence ID" value="CEL11218.1"/>
    <property type="molecule type" value="Genomic_DNA"/>
</dbReference>
<reference evidence="3" key="1">
    <citation type="journal article" date="2016" name="Genome Announc.">
        <title>Draft genome sequences of fungus Aspergillus calidoustus.</title>
        <authorList>
            <person name="Horn F."/>
            <person name="Linde J."/>
            <person name="Mattern D.J."/>
            <person name="Walther G."/>
            <person name="Guthke R."/>
            <person name="Scherlach K."/>
            <person name="Martin K."/>
            <person name="Brakhage A.A."/>
            <person name="Petzke L."/>
            <person name="Valiante V."/>
        </authorList>
    </citation>
    <scope>NUCLEOTIDE SEQUENCE [LARGE SCALE GENOMIC DNA]</scope>
    <source>
        <strain evidence="3">SF006504</strain>
    </source>
</reference>
<dbReference type="AlphaFoldDB" id="A0A0U5GFN6"/>
<accession>A0A0U5GFN6</accession>
<dbReference type="OrthoDB" id="5422905at2759"/>
<evidence type="ECO:0000256" key="1">
    <source>
        <dbReference type="SAM" id="MobiDB-lite"/>
    </source>
</evidence>
<gene>
    <name evidence="2" type="ORF">ASPCAL14321</name>
</gene>
<sequence>MSTQPHPSSTEPTSRPKTAFISGPTDTGPDQVFFAKHYIPSLNTAIAAGHNFILGPILSGVDADALDYLLSYPIAPSRITIYMTRSENVAWGKLFRDRGVCVYVLEDISATTAMRDARMTAHSDYDILRWRTEEEARGFYGEMYRGGYVTNTERNWRRRRGLAETGELGRGSITVEEMVARE</sequence>
<dbReference type="Proteomes" id="UP000054771">
    <property type="component" value="Unassembled WGS sequence"/>
</dbReference>